<evidence type="ECO:0000313" key="5">
    <source>
        <dbReference type="Proteomes" id="UP000184513"/>
    </source>
</evidence>
<dbReference type="InterPro" id="IPR056737">
    <property type="entry name" value="Beta-prop_ATRN-MKLN-like"/>
</dbReference>
<dbReference type="SUPFAM" id="SSF50965">
    <property type="entry name" value="Galactose oxidase, central domain"/>
    <property type="match status" value="1"/>
</dbReference>
<dbReference type="PANTHER" id="PTHR45632:SF24">
    <property type="entry name" value="GALACTOSE OXIDASE"/>
    <property type="match status" value="1"/>
</dbReference>
<dbReference type="EMBL" id="FRCY01000026">
    <property type="protein sequence ID" value="SHN35375.1"/>
    <property type="molecule type" value="Genomic_DNA"/>
</dbReference>
<dbReference type="InterPro" id="IPR015915">
    <property type="entry name" value="Kelch-typ_b-propeller"/>
</dbReference>
<gene>
    <name evidence="4" type="ORF">SAMN04488057_12611</name>
</gene>
<keyword evidence="1" id="KW-0880">Kelch repeat</keyword>
<protein>
    <submittedName>
        <fullName evidence="4">N-acetylneuraminic acid mutarotase</fullName>
    </submittedName>
</protein>
<keyword evidence="2" id="KW-0677">Repeat</keyword>
<dbReference type="PANTHER" id="PTHR45632">
    <property type="entry name" value="LD33804P"/>
    <property type="match status" value="1"/>
</dbReference>
<dbReference type="AlphaFoldDB" id="A0A1M7QU85"/>
<proteinExistence type="predicted"/>
<dbReference type="InterPro" id="IPR011043">
    <property type="entry name" value="Gal_Oxase/kelch_b-propeller"/>
</dbReference>
<reference evidence="4 5" key="1">
    <citation type="submission" date="2016-11" db="EMBL/GenBank/DDBJ databases">
        <authorList>
            <person name="Jaros S."/>
            <person name="Januszkiewicz K."/>
            <person name="Wedrychowicz H."/>
        </authorList>
    </citation>
    <scope>NUCLEOTIDE SEQUENCE [LARGE SCALE GENOMIC DNA]</scope>
    <source>
        <strain evidence="4 5">CGMCC 1.6102</strain>
    </source>
</reference>
<keyword evidence="5" id="KW-1185">Reference proteome</keyword>
<organism evidence="4 5">
    <name type="scientific">Cyclobacterium lianum</name>
    <dbReference type="NCBI Taxonomy" id="388280"/>
    <lineage>
        <taxon>Bacteria</taxon>
        <taxon>Pseudomonadati</taxon>
        <taxon>Bacteroidota</taxon>
        <taxon>Cytophagia</taxon>
        <taxon>Cytophagales</taxon>
        <taxon>Cyclobacteriaceae</taxon>
        <taxon>Cyclobacterium</taxon>
    </lineage>
</organism>
<accession>A0A1M7QU85</accession>
<name>A0A1M7QU85_9BACT</name>
<evidence type="ECO:0000256" key="2">
    <source>
        <dbReference type="ARBA" id="ARBA00022737"/>
    </source>
</evidence>
<dbReference type="Pfam" id="PF24981">
    <property type="entry name" value="Beta-prop_ATRN-LZTR1"/>
    <property type="match status" value="1"/>
</dbReference>
<dbReference type="STRING" id="388280.SAMN04488057_12611"/>
<dbReference type="Gene3D" id="2.120.10.80">
    <property type="entry name" value="Kelch-type beta propeller"/>
    <property type="match status" value="2"/>
</dbReference>
<feature type="domain" description="Attractin/MKLN-like beta-propeller" evidence="3">
    <location>
        <begin position="39"/>
        <end position="276"/>
    </location>
</feature>
<evidence type="ECO:0000313" key="4">
    <source>
        <dbReference type="EMBL" id="SHN35375.1"/>
    </source>
</evidence>
<dbReference type="InterPro" id="IPR006652">
    <property type="entry name" value="Kelch_1"/>
</dbReference>
<dbReference type="Proteomes" id="UP000184513">
    <property type="component" value="Unassembled WGS sequence"/>
</dbReference>
<dbReference type="OrthoDB" id="996574at2"/>
<dbReference type="SMART" id="SM00612">
    <property type="entry name" value="Kelch"/>
    <property type="match status" value="4"/>
</dbReference>
<evidence type="ECO:0000259" key="3">
    <source>
        <dbReference type="Pfam" id="PF24981"/>
    </source>
</evidence>
<evidence type="ECO:0000256" key="1">
    <source>
        <dbReference type="ARBA" id="ARBA00022441"/>
    </source>
</evidence>
<sequence>MKMKQFLIRAACISGVVTLQFCAENKPEESRPEQDPPKEKSWEILDCEGSPAARHENSFVEVNDKFYLLGGRGIKPVNIFDPASNTWTSGAEPPVEVHHFQAVGYAGKIYIIGAMTGQYPREEPLENILIYDPANDAWEMGDPIPEERRRGSAGVIVAGDKAIVLSGITDGHWTGHVSWTDQYDFSTGEWTVLADAPRPRDHFHAAVSEGKIYCAGGRNSSAKTGETFELTIPEVDVYDIADNTWTSLPEEQHLPTERAGTSSAFIGQQLVIIGGESASQEAAHSEVEAYHTGNQSWESLDPLVRGRHGSQAIVYNGAIYIAAGSGNRGGSPELNTIERYAGE</sequence>